<evidence type="ECO:0000313" key="2">
    <source>
        <dbReference type="EMBL" id="KAK2961287.1"/>
    </source>
</evidence>
<organism evidence="2 3">
    <name type="scientific">Blattamonas nauphoetae</name>
    <dbReference type="NCBI Taxonomy" id="2049346"/>
    <lineage>
        <taxon>Eukaryota</taxon>
        <taxon>Metamonada</taxon>
        <taxon>Preaxostyla</taxon>
        <taxon>Oxymonadida</taxon>
        <taxon>Blattamonas</taxon>
    </lineage>
</organism>
<evidence type="ECO:0000256" key="1">
    <source>
        <dbReference type="SAM" id="MobiDB-lite"/>
    </source>
</evidence>
<keyword evidence="3" id="KW-1185">Reference proteome</keyword>
<feature type="region of interest" description="Disordered" evidence="1">
    <location>
        <begin position="1"/>
        <end position="83"/>
    </location>
</feature>
<sequence length="309" mass="34268">MSDYRNRQNTPPRQNQNRGGYRGGSPGQFQRGRGGTPSPYRGRQNQGPYRPHRGGTPHRTPSTYRDPLFSGDPNQAWQSGRQNWTPGRARFIIDEIPAVGEEQLRLRLKNLQELTDETMKAKHLLIIEQLGDDPSRVTVPMPGTPIPDRSPAPSRSPTVIGNDESISEGNSNIQPTRSPAKRGDTINQTDIEEDENRIPTAKEIEDDLESGKNVPKKMETELKSQIKLIRQMITVSADRIIKEERSGKKHQGPGGPVYLGQSFNIACYDDRGFRSNVSDIGPLGRVQPTTPPYFSSSSSGGEFTISIPG</sequence>
<dbReference type="Proteomes" id="UP001281761">
    <property type="component" value="Unassembled WGS sequence"/>
</dbReference>
<protein>
    <submittedName>
        <fullName evidence="2">Uncharacterized protein</fullName>
    </submittedName>
</protein>
<name>A0ABQ9YC00_9EUKA</name>
<feature type="compositionally biased region" description="Low complexity" evidence="1">
    <location>
        <begin position="7"/>
        <end position="19"/>
    </location>
</feature>
<gene>
    <name evidence="2" type="ORF">BLNAU_3733</name>
</gene>
<dbReference type="EMBL" id="JARBJD010000017">
    <property type="protein sequence ID" value="KAK2961287.1"/>
    <property type="molecule type" value="Genomic_DNA"/>
</dbReference>
<evidence type="ECO:0000313" key="3">
    <source>
        <dbReference type="Proteomes" id="UP001281761"/>
    </source>
</evidence>
<feature type="compositionally biased region" description="Polar residues" evidence="1">
    <location>
        <begin position="72"/>
        <end position="83"/>
    </location>
</feature>
<feature type="region of interest" description="Disordered" evidence="1">
    <location>
        <begin position="279"/>
        <end position="309"/>
    </location>
</feature>
<comment type="caution">
    <text evidence="2">The sequence shown here is derived from an EMBL/GenBank/DDBJ whole genome shotgun (WGS) entry which is preliminary data.</text>
</comment>
<accession>A0ABQ9YC00</accession>
<proteinExistence type="predicted"/>
<feature type="compositionally biased region" description="Polar residues" evidence="1">
    <location>
        <begin position="167"/>
        <end position="177"/>
    </location>
</feature>
<feature type="region of interest" description="Disordered" evidence="1">
    <location>
        <begin position="135"/>
        <end position="184"/>
    </location>
</feature>
<reference evidence="2 3" key="1">
    <citation type="journal article" date="2022" name="bioRxiv">
        <title>Genomics of Preaxostyla Flagellates Illuminates Evolutionary Transitions and the Path Towards Mitochondrial Loss.</title>
        <authorList>
            <person name="Novak L.V.F."/>
            <person name="Treitli S.C."/>
            <person name="Pyrih J."/>
            <person name="Halakuc P."/>
            <person name="Pipaliya S.V."/>
            <person name="Vacek V."/>
            <person name="Brzon O."/>
            <person name="Soukal P."/>
            <person name="Eme L."/>
            <person name="Dacks J.B."/>
            <person name="Karnkowska A."/>
            <person name="Elias M."/>
            <person name="Hampl V."/>
        </authorList>
    </citation>
    <scope>NUCLEOTIDE SEQUENCE [LARGE SCALE GENOMIC DNA]</scope>
    <source>
        <strain evidence="2">NAU3</strain>
        <tissue evidence="2">Gut</tissue>
    </source>
</reference>